<reference evidence="3" key="1">
    <citation type="submission" date="2016-10" db="EMBL/GenBank/DDBJ databases">
        <authorList>
            <person name="Varghese N."/>
            <person name="Submissions S."/>
        </authorList>
    </citation>
    <scope>NUCLEOTIDE SEQUENCE [LARGE SCALE GENOMIC DNA]</scope>
    <source>
        <strain evidence="3">DSM 18887</strain>
    </source>
</reference>
<dbReference type="Proteomes" id="UP000198749">
    <property type="component" value="Unassembled WGS sequence"/>
</dbReference>
<keyword evidence="1" id="KW-0812">Transmembrane</keyword>
<dbReference type="InterPro" id="IPR021830">
    <property type="entry name" value="DUF3422"/>
</dbReference>
<keyword evidence="3" id="KW-1185">Reference proteome</keyword>
<feature type="transmembrane region" description="Helical" evidence="1">
    <location>
        <begin position="406"/>
        <end position="426"/>
    </location>
</feature>
<organism evidence="2 3">
    <name type="scientific">Amphritea atlantica</name>
    <dbReference type="NCBI Taxonomy" id="355243"/>
    <lineage>
        <taxon>Bacteria</taxon>
        <taxon>Pseudomonadati</taxon>
        <taxon>Pseudomonadota</taxon>
        <taxon>Gammaproteobacteria</taxon>
        <taxon>Oceanospirillales</taxon>
        <taxon>Oceanospirillaceae</taxon>
        <taxon>Amphritea</taxon>
    </lineage>
</organism>
<name>A0A1H9GV33_9GAMM</name>
<protein>
    <submittedName>
        <fullName evidence="2">Uncharacterized membrane-anchored protein</fullName>
    </submittedName>
</protein>
<dbReference type="STRING" id="355243.SAMN03080615_01910"/>
<evidence type="ECO:0000313" key="3">
    <source>
        <dbReference type="Proteomes" id="UP000198749"/>
    </source>
</evidence>
<gene>
    <name evidence="2" type="ORF">SAMN03080615_01910</name>
</gene>
<dbReference type="Pfam" id="PF11902">
    <property type="entry name" value="DUF3422"/>
    <property type="match status" value="1"/>
</dbReference>
<feature type="transmembrane region" description="Helical" evidence="1">
    <location>
        <begin position="379"/>
        <end position="400"/>
    </location>
</feature>
<accession>A0A1H9GV33</accession>
<evidence type="ECO:0000256" key="1">
    <source>
        <dbReference type="SAM" id="Phobius"/>
    </source>
</evidence>
<keyword evidence="1" id="KW-0472">Membrane</keyword>
<dbReference type="RefSeq" id="WP_091357093.1">
    <property type="nucleotide sequence ID" value="NZ_AP025284.1"/>
</dbReference>
<proteinExistence type="predicted"/>
<dbReference type="EMBL" id="FOGB01000004">
    <property type="protein sequence ID" value="SEQ53935.1"/>
    <property type="molecule type" value="Genomic_DNA"/>
</dbReference>
<keyword evidence="1" id="KW-1133">Transmembrane helix</keyword>
<dbReference type="AlphaFoldDB" id="A0A1H9GV33"/>
<dbReference type="OrthoDB" id="9767470at2"/>
<sequence length="446" mass="50691">MSVSANLQLEMHPLRESLYEEMHSRPFQVIPSPARISHLSVVCSEDQKAEQFSHLQQLCELLGGDVPEQDTPCFQQRFGELKVRREKHMEFVSYTFIWLGGSHQQPFAQTGISQLPEGWLEGICGEIVAAFHMSVEDVRTIGEPTIPEVKSHFDEMRLVGSQPSQGAAQVWTSYRLHSDGFGRFLIYNREMSDSQLGRLIQRLLEIESYRLMTLMGLPMARSISPELQQMDQQLAELTQILSSEQYDDASCRDERQLLSRLTHLASRVEAYRASSTFRFNATNAYQDLVMQRLADLREDEVSGHLTLQEFITRRMIPAVRTCKAIAGRLEDLSRRIDRVSDMLRTQVELSIQGQNQELLSSMDRRSQIQLMMQHTVEGLSVAAISYYTIGLVKIFIGVLYDQGLHINKSLSLGIAMPLVIIAVALITRRIHSKFSKLAADSADTKQ</sequence>
<evidence type="ECO:0000313" key="2">
    <source>
        <dbReference type="EMBL" id="SEQ53935.1"/>
    </source>
</evidence>